<dbReference type="EMBL" id="BLXT01006160">
    <property type="protein sequence ID" value="GFO29447.1"/>
    <property type="molecule type" value="Genomic_DNA"/>
</dbReference>
<dbReference type="AlphaFoldDB" id="A0AAV4CE28"/>
<sequence length="94" mass="10579">MALGTISSHSFHKVKELFSSTLILAYYSQARETIIAANASNQVLSTVLLQVQEDRTRRPQASELHIPQTKRSGKNLHRHQKGSRSSHVGMRKVQ</sequence>
<feature type="compositionally biased region" description="Basic residues" evidence="1">
    <location>
        <begin position="71"/>
        <end position="94"/>
    </location>
</feature>
<feature type="region of interest" description="Disordered" evidence="1">
    <location>
        <begin position="56"/>
        <end position="94"/>
    </location>
</feature>
<evidence type="ECO:0000313" key="3">
    <source>
        <dbReference type="EMBL" id="GFO29447.1"/>
    </source>
</evidence>
<evidence type="ECO:0000313" key="4">
    <source>
        <dbReference type="Proteomes" id="UP000735302"/>
    </source>
</evidence>
<proteinExistence type="predicted"/>
<comment type="caution">
    <text evidence="3">The sequence shown here is derived from an EMBL/GenBank/DDBJ whole genome shotgun (WGS) entry which is preliminary data.</text>
</comment>
<keyword evidence="4" id="KW-1185">Reference proteome</keyword>
<evidence type="ECO:0000259" key="2">
    <source>
        <dbReference type="Pfam" id="PF17919"/>
    </source>
</evidence>
<protein>
    <recommendedName>
        <fullName evidence="2">Reverse transcriptase/retrotransposon-derived protein RNase H-like domain-containing protein</fullName>
    </recommendedName>
</protein>
<dbReference type="Pfam" id="PF17919">
    <property type="entry name" value="RT_RNaseH_2"/>
    <property type="match status" value="1"/>
</dbReference>
<accession>A0AAV4CE28</accession>
<name>A0AAV4CE28_9GAST</name>
<gene>
    <name evidence="3" type="ORF">PoB_005595200</name>
</gene>
<evidence type="ECO:0000256" key="1">
    <source>
        <dbReference type="SAM" id="MobiDB-lite"/>
    </source>
</evidence>
<dbReference type="Proteomes" id="UP000735302">
    <property type="component" value="Unassembled WGS sequence"/>
</dbReference>
<reference evidence="3 4" key="1">
    <citation type="journal article" date="2021" name="Elife">
        <title>Chloroplast acquisition without the gene transfer in kleptoplastic sea slugs, Plakobranchus ocellatus.</title>
        <authorList>
            <person name="Maeda T."/>
            <person name="Takahashi S."/>
            <person name="Yoshida T."/>
            <person name="Shimamura S."/>
            <person name="Takaki Y."/>
            <person name="Nagai Y."/>
            <person name="Toyoda A."/>
            <person name="Suzuki Y."/>
            <person name="Arimoto A."/>
            <person name="Ishii H."/>
            <person name="Satoh N."/>
            <person name="Nishiyama T."/>
            <person name="Hasebe M."/>
            <person name="Maruyama T."/>
            <person name="Minagawa J."/>
            <person name="Obokata J."/>
            <person name="Shigenobu S."/>
        </authorList>
    </citation>
    <scope>NUCLEOTIDE SEQUENCE [LARGE SCALE GENOMIC DNA]</scope>
</reference>
<feature type="domain" description="Reverse transcriptase/retrotransposon-derived protein RNase H-like" evidence="2">
    <location>
        <begin position="9"/>
        <end position="60"/>
    </location>
</feature>
<organism evidence="3 4">
    <name type="scientific">Plakobranchus ocellatus</name>
    <dbReference type="NCBI Taxonomy" id="259542"/>
    <lineage>
        <taxon>Eukaryota</taxon>
        <taxon>Metazoa</taxon>
        <taxon>Spiralia</taxon>
        <taxon>Lophotrochozoa</taxon>
        <taxon>Mollusca</taxon>
        <taxon>Gastropoda</taxon>
        <taxon>Heterobranchia</taxon>
        <taxon>Euthyneura</taxon>
        <taxon>Panpulmonata</taxon>
        <taxon>Sacoglossa</taxon>
        <taxon>Placobranchoidea</taxon>
        <taxon>Plakobranchidae</taxon>
        <taxon>Plakobranchus</taxon>
    </lineage>
</organism>
<dbReference type="InterPro" id="IPR041577">
    <property type="entry name" value="RT_RNaseH_2"/>
</dbReference>